<protein>
    <submittedName>
        <fullName evidence="3">Glycerol-3-phosphate dehydrogenase</fullName>
    </submittedName>
</protein>
<sequence>MENQYDVIIIGAGVVGNAIARELSRYSISVAVLEKELDVSMGTSSRNSGVLHSGIHYKPGTLRARLNVLGNSMMADLCNDLKVKINYLGKLTVAQDEEEVKSLHMLKEQGLANGVPGLEILEKNEMRKIQPNVGGIKALHSPTTGIICPYSLTIALAENAHANGCHFYLGHAVTSIQKQDDLFEVNAAGKRFRSKVLINSAGLYSADICTMLGIDEYKIYPCRGEYLILDKRLDGTLNVLVYPAPHQGKAGLGIHLTNTVSGNILIGPSNEYQDDPEDYACTANIMALLRKEGHDLLPNLTTSDFIRSFSGLRAKQTPPGVGGFKDFVIESRDDIKGFINLVGIESPGLTSSPAIALMVKDMVEKLLTLEPKDGFDGIQSGITGYFHQLPDEQKADLVSQNPDYGEVVCRCEQITKKEVLDAISNPLGVRTINAIKYRSRAMMGRCQGGFCLPRIVQIMEKEFGYKPEDYLLNSRNSQLFIGKMRQELV</sequence>
<dbReference type="Gene3D" id="3.50.50.60">
    <property type="entry name" value="FAD/NAD(P)-binding domain"/>
    <property type="match status" value="1"/>
</dbReference>
<dbReference type="PANTHER" id="PTHR42720">
    <property type="entry name" value="GLYCEROL-3-PHOSPHATE DEHYDROGENASE"/>
    <property type="match status" value="1"/>
</dbReference>
<dbReference type="RefSeq" id="WP_092229980.1">
    <property type="nucleotide sequence ID" value="NZ_FNLL01000001.1"/>
</dbReference>
<dbReference type="SUPFAM" id="SSF51905">
    <property type="entry name" value="FAD/NAD(P)-binding domain"/>
    <property type="match status" value="1"/>
</dbReference>
<name>A0A1H2DQA4_9BACT</name>
<dbReference type="PANTHER" id="PTHR42720:SF1">
    <property type="entry name" value="GLYCEROL 3-PHOSPHATE OXIDASE"/>
    <property type="match status" value="1"/>
</dbReference>
<gene>
    <name evidence="3" type="ORF">SAMN04487931_101448</name>
</gene>
<dbReference type="Pfam" id="PF01266">
    <property type="entry name" value="DAO"/>
    <property type="match status" value="1"/>
</dbReference>
<dbReference type="EMBL" id="FNLL01000001">
    <property type="protein sequence ID" value="SDT84931.1"/>
    <property type="molecule type" value="Genomic_DNA"/>
</dbReference>
<accession>A0A1H2DQA4</accession>
<evidence type="ECO:0000313" key="4">
    <source>
        <dbReference type="Proteomes" id="UP000199608"/>
    </source>
</evidence>
<dbReference type="InterPro" id="IPR041854">
    <property type="entry name" value="BFD-like_2Fe2S-bd_dom_sf"/>
</dbReference>
<organism evidence="3 4">
    <name type="scientific">Desulfobacula phenolica</name>
    <dbReference type="NCBI Taxonomy" id="90732"/>
    <lineage>
        <taxon>Bacteria</taxon>
        <taxon>Pseudomonadati</taxon>
        <taxon>Thermodesulfobacteriota</taxon>
        <taxon>Desulfobacteria</taxon>
        <taxon>Desulfobacterales</taxon>
        <taxon>Desulfobacteraceae</taxon>
        <taxon>Desulfobacula</taxon>
    </lineage>
</organism>
<keyword evidence="4" id="KW-1185">Reference proteome</keyword>
<evidence type="ECO:0000259" key="1">
    <source>
        <dbReference type="Pfam" id="PF01266"/>
    </source>
</evidence>
<dbReference type="InterPro" id="IPR007419">
    <property type="entry name" value="BFD-like_2Fe2S-bd_dom"/>
</dbReference>
<dbReference type="Proteomes" id="UP000199608">
    <property type="component" value="Unassembled WGS sequence"/>
</dbReference>
<dbReference type="Pfam" id="PF04324">
    <property type="entry name" value="Fer2_BFD"/>
    <property type="match status" value="1"/>
</dbReference>
<feature type="domain" description="FAD dependent oxidoreductase" evidence="1">
    <location>
        <begin position="6"/>
        <end position="361"/>
    </location>
</feature>
<dbReference type="InterPro" id="IPR006076">
    <property type="entry name" value="FAD-dep_OxRdtase"/>
</dbReference>
<dbReference type="SUPFAM" id="SSF54373">
    <property type="entry name" value="FAD-linked reductases, C-terminal domain"/>
    <property type="match status" value="1"/>
</dbReference>
<proteinExistence type="predicted"/>
<dbReference type="Gene3D" id="3.30.9.10">
    <property type="entry name" value="D-Amino Acid Oxidase, subunit A, domain 2"/>
    <property type="match status" value="1"/>
</dbReference>
<dbReference type="InterPro" id="IPR052745">
    <property type="entry name" value="G3P_Oxidase/Oxidoreductase"/>
</dbReference>
<dbReference type="Gene3D" id="1.10.10.1100">
    <property type="entry name" value="BFD-like [2Fe-2S]-binding domain"/>
    <property type="match status" value="1"/>
</dbReference>
<feature type="domain" description="BFD-like [2Fe-2S]-binding" evidence="2">
    <location>
        <begin position="407"/>
        <end position="460"/>
    </location>
</feature>
<dbReference type="CDD" id="cd19946">
    <property type="entry name" value="GlpA-like_Fer2_BFD-like"/>
    <property type="match status" value="1"/>
</dbReference>
<dbReference type="AlphaFoldDB" id="A0A1H2DQA4"/>
<evidence type="ECO:0000313" key="3">
    <source>
        <dbReference type="EMBL" id="SDT84931.1"/>
    </source>
</evidence>
<evidence type="ECO:0000259" key="2">
    <source>
        <dbReference type="Pfam" id="PF04324"/>
    </source>
</evidence>
<dbReference type="InterPro" id="IPR036188">
    <property type="entry name" value="FAD/NAD-bd_sf"/>
</dbReference>
<reference evidence="4" key="1">
    <citation type="submission" date="2016-10" db="EMBL/GenBank/DDBJ databases">
        <authorList>
            <person name="Varghese N."/>
            <person name="Submissions S."/>
        </authorList>
    </citation>
    <scope>NUCLEOTIDE SEQUENCE [LARGE SCALE GENOMIC DNA]</scope>
    <source>
        <strain evidence="4">DSM 3384</strain>
    </source>
</reference>